<dbReference type="InterPro" id="IPR035418">
    <property type="entry name" value="AraC-bd_2"/>
</dbReference>
<dbReference type="InterPro" id="IPR009057">
    <property type="entry name" value="Homeodomain-like_sf"/>
</dbReference>
<dbReference type="PROSITE" id="PS01124">
    <property type="entry name" value="HTH_ARAC_FAMILY_2"/>
    <property type="match status" value="1"/>
</dbReference>
<organism evidence="5 6">
    <name type="scientific">Herbidospora solisilvae</name>
    <dbReference type="NCBI Taxonomy" id="2696284"/>
    <lineage>
        <taxon>Bacteria</taxon>
        <taxon>Bacillati</taxon>
        <taxon>Actinomycetota</taxon>
        <taxon>Actinomycetes</taxon>
        <taxon>Streptosporangiales</taxon>
        <taxon>Streptosporangiaceae</taxon>
        <taxon>Herbidospora</taxon>
    </lineage>
</organism>
<reference evidence="5 6" key="1">
    <citation type="submission" date="2020-01" db="EMBL/GenBank/DDBJ databases">
        <title>Herbidospora sp. NEAU-GS84 nov., a novel actinomycete isolated from soil.</title>
        <authorList>
            <person name="Han L."/>
        </authorList>
    </citation>
    <scope>NUCLEOTIDE SEQUENCE [LARGE SCALE GENOMIC DNA]</scope>
    <source>
        <strain evidence="5 6">NEAU-GS84</strain>
    </source>
</reference>
<dbReference type="AlphaFoldDB" id="A0A7C9JF48"/>
<evidence type="ECO:0000259" key="4">
    <source>
        <dbReference type="PROSITE" id="PS01124"/>
    </source>
</evidence>
<dbReference type="InterPro" id="IPR020449">
    <property type="entry name" value="Tscrpt_reg_AraC-type_HTH"/>
</dbReference>
<dbReference type="EMBL" id="WXEW01000009">
    <property type="protein sequence ID" value="NAS25764.1"/>
    <property type="molecule type" value="Genomic_DNA"/>
</dbReference>
<keyword evidence="2" id="KW-0238">DNA-binding</keyword>
<dbReference type="Gene3D" id="1.10.10.60">
    <property type="entry name" value="Homeodomain-like"/>
    <property type="match status" value="1"/>
</dbReference>
<dbReference type="PANTHER" id="PTHR46796">
    <property type="entry name" value="HTH-TYPE TRANSCRIPTIONAL ACTIVATOR RHAS-RELATED"/>
    <property type="match status" value="1"/>
</dbReference>
<dbReference type="Proteomes" id="UP000479526">
    <property type="component" value="Unassembled WGS sequence"/>
</dbReference>
<keyword evidence="1" id="KW-0805">Transcription regulation</keyword>
<evidence type="ECO:0000256" key="1">
    <source>
        <dbReference type="ARBA" id="ARBA00023015"/>
    </source>
</evidence>
<keyword evidence="3" id="KW-0804">Transcription</keyword>
<evidence type="ECO:0000313" key="6">
    <source>
        <dbReference type="Proteomes" id="UP000479526"/>
    </source>
</evidence>
<protein>
    <submittedName>
        <fullName evidence="5">Helix-turn-helix domain-containing protein</fullName>
    </submittedName>
</protein>
<sequence>MLETVFRSEDLPMADRFDWWREMACQTHIPTVVRSDREQDFRGTLRVLDFGVLQLSAMTHPALRVRRNWKEIRQSDPETYCLTLPSRGTIRFGQSGREAELGPRELMLYDSSRPFHGWISPDGDDHVSHMVMQIPAAVLPLPADRLGRITATRLPGGTGIGALLAGHLGELTRQASHLTAADVARLSPLTIDLLAAFFAHHLQAQERLPPETRRQVLRARVRDFVQRRLGDPGLTADTIAAAHHISTRYLYKLFQDEEMSVARWIRHLRLEHCRRDLADPRLLARPVHAVAARWGFPDAAHFSRLFRAVYGVPPRDYRVQCAETGKHRAENVNDHSIARSAHSQP</sequence>
<accession>A0A7C9JF48</accession>
<dbReference type="SUPFAM" id="SSF46689">
    <property type="entry name" value="Homeodomain-like"/>
    <property type="match status" value="1"/>
</dbReference>
<dbReference type="Pfam" id="PF12833">
    <property type="entry name" value="HTH_18"/>
    <property type="match status" value="1"/>
</dbReference>
<dbReference type="GO" id="GO:0003700">
    <property type="term" value="F:DNA-binding transcription factor activity"/>
    <property type="evidence" value="ECO:0007669"/>
    <property type="project" value="InterPro"/>
</dbReference>
<dbReference type="PRINTS" id="PR00032">
    <property type="entry name" value="HTHARAC"/>
</dbReference>
<dbReference type="PANTHER" id="PTHR46796:SF6">
    <property type="entry name" value="ARAC SUBFAMILY"/>
    <property type="match status" value="1"/>
</dbReference>
<feature type="domain" description="HTH araC/xylS-type" evidence="4">
    <location>
        <begin position="219"/>
        <end position="320"/>
    </location>
</feature>
<evidence type="ECO:0000256" key="3">
    <source>
        <dbReference type="ARBA" id="ARBA00023163"/>
    </source>
</evidence>
<keyword evidence="6" id="KW-1185">Reference proteome</keyword>
<comment type="caution">
    <text evidence="5">The sequence shown here is derived from an EMBL/GenBank/DDBJ whole genome shotgun (WGS) entry which is preliminary data.</text>
</comment>
<dbReference type="SMART" id="SM00342">
    <property type="entry name" value="HTH_ARAC"/>
    <property type="match status" value="1"/>
</dbReference>
<evidence type="ECO:0000256" key="2">
    <source>
        <dbReference type="ARBA" id="ARBA00023125"/>
    </source>
</evidence>
<dbReference type="Pfam" id="PF14525">
    <property type="entry name" value="AraC_binding_2"/>
    <property type="match status" value="1"/>
</dbReference>
<dbReference type="InterPro" id="IPR050204">
    <property type="entry name" value="AraC_XylS_family_regulators"/>
</dbReference>
<dbReference type="GO" id="GO:0043565">
    <property type="term" value="F:sequence-specific DNA binding"/>
    <property type="evidence" value="ECO:0007669"/>
    <property type="project" value="InterPro"/>
</dbReference>
<gene>
    <name evidence="5" type="ORF">GT755_29295</name>
</gene>
<name>A0A7C9JF48_9ACTN</name>
<dbReference type="InterPro" id="IPR018060">
    <property type="entry name" value="HTH_AraC"/>
</dbReference>
<evidence type="ECO:0000313" key="5">
    <source>
        <dbReference type="EMBL" id="NAS25764.1"/>
    </source>
</evidence>
<proteinExistence type="predicted"/>